<evidence type="ECO:0000256" key="2">
    <source>
        <dbReference type="ARBA" id="ARBA00022840"/>
    </source>
</evidence>
<dbReference type="CDD" id="cd00130">
    <property type="entry name" value="PAS"/>
    <property type="match status" value="1"/>
</dbReference>
<dbReference type="InterPro" id="IPR025943">
    <property type="entry name" value="Sigma_54_int_dom_ATP-bd_2"/>
</dbReference>
<dbReference type="Gene3D" id="3.30.450.20">
    <property type="entry name" value="PAS domain"/>
    <property type="match status" value="1"/>
</dbReference>
<sequence>MTVQITNNPLCMAQFDFELTLISISSNWYDKLTKGLAAVDITHLVQPEDVERVKNHLIAVAEDSAKDPFIAVNLKGCGDSARVFAWLDALQQDKVINLLSMTSEQIDSAHVIRRLKNQNELILKAAGEGIYGLDANGNATFANEASTRILGWDHKDIIGEKLHAHHHHSHADGSNYAQEDCKIYAAIADGTEHRVEDEVFWHKDGHPVPVEYISSPIIEAGKIEGAVVLFRDISERLTFEQQRESDFREIKKLKEELEQERDYLRDEINIQKNFGEIVGSSLSLQRTLQQIEAVANTPSSVLVLGESGVGKEMFARAIHNHSPRKNGPMVKVNCASIPQDLFESEFFGHVKGSFTGAHRDRVGRLQLANGGTLFLDEVGEIPLDLQGKLLRALQEQEFERVGDESTIKVDVRIVAATNKDLLAEAEAGRFREDLYYRLSVFPITVPALRERQADIGVLARHFLTLTCNDFGRDPVVITKSQVKALEKYNWPGNIRELKNVIERAVIMSTDRKLRLDLAMPSLMGAEIIERSIDESTDGNTGSADDQILTEAQMIAFQRGNIERAMKACNNKIAGKNGAAARLGLKPSTLTYRMQQLGLK</sequence>
<dbReference type="PROSITE" id="PS00676">
    <property type="entry name" value="SIGMA54_INTERACT_2"/>
    <property type="match status" value="1"/>
</dbReference>
<dbReference type="InterPro" id="IPR002078">
    <property type="entry name" value="Sigma_54_int"/>
</dbReference>
<organism evidence="9 10">
    <name type="scientific">BD1-7 clade bacterium</name>
    <dbReference type="NCBI Taxonomy" id="2029982"/>
    <lineage>
        <taxon>Bacteria</taxon>
        <taxon>Pseudomonadati</taxon>
        <taxon>Pseudomonadota</taxon>
        <taxon>Gammaproteobacteria</taxon>
        <taxon>Cellvibrionales</taxon>
        <taxon>Spongiibacteraceae</taxon>
        <taxon>BD1-7 clade</taxon>
    </lineage>
</organism>
<keyword evidence="3" id="KW-0805">Transcription regulation</keyword>
<keyword evidence="1" id="KW-0547">Nucleotide-binding</keyword>
<dbReference type="FunFam" id="3.40.50.300:FF:000006">
    <property type="entry name" value="DNA-binding transcriptional regulator NtrC"/>
    <property type="match status" value="1"/>
</dbReference>
<dbReference type="AlphaFoldDB" id="A0A5S9QPH3"/>
<keyword evidence="5" id="KW-0804">Transcription</keyword>
<dbReference type="PROSITE" id="PS00675">
    <property type="entry name" value="SIGMA54_INTERACT_1"/>
    <property type="match status" value="1"/>
</dbReference>
<feature type="coiled-coil region" evidence="6">
    <location>
        <begin position="240"/>
        <end position="274"/>
    </location>
</feature>
<dbReference type="CDD" id="cd00009">
    <property type="entry name" value="AAA"/>
    <property type="match status" value="1"/>
</dbReference>
<keyword evidence="6" id="KW-0175">Coiled coil</keyword>
<dbReference type="Proteomes" id="UP000434580">
    <property type="component" value="Unassembled WGS sequence"/>
</dbReference>
<keyword evidence="4 9" id="KW-0238">DNA-binding</keyword>
<evidence type="ECO:0000313" key="9">
    <source>
        <dbReference type="EMBL" id="CAA0119814.1"/>
    </source>
</evidence>
<evidence type="ECO:0000256" key="6">
    <source>
        <dbReference type="SAM" id="Coils"/>
    </source>
</evidence>
<dbReference type="InterPro" id="IPR035965">
    <property type="entry name" value="PAS-like_dom_sf"/>
</dbReference>
<proteinExistence type="predicted"/>
<dbReference type="PROSITE" id="PS00688">
    <property type="entry name" value="SIGMA54_INTERACT_3"/>
    <property type="match status" value="1"/>
</dbReference>
<evidence type="ECO:0000313" key="10">
    <source>
        <dbReference type="Proteomes" id="UP000434580"/>
    </source>
</evidence>
<dbReference type="InterPro" id="IPR025662">
    <property type="entry name" value="Sigma_54_int_dom_ATP-bd_1"/>
</dbReference>
<dbReference type="PANTHER" id="PTHR32071:SF57">
    <property type="entry name" value="C4-DICARBOXYLATE TRANSPORT TRANSCRIPTIONAL REGULATORY PROTEIN DCTD"/>
    <property type="match status" value="1"/>
</dbReference>
<dbReference type="InterPro" id="IPR025944">
    <property type="entry name" value="Sigma_54_int_dom_CS"/>
</dbReference>
<keyword evidence="2" id="KW-0067">ATP-binding</keyword>
<dbReference type="Gene3D" id="1.10.10.60">
    <property type="entry name" value="Homeodomain-like"/>
    <property type="match status" value="1"/>
</dbReference>
<dbReference type="SMART" id="SM00091">
    <property type="entry name" value="PAS"/>
    <property type="match status" value="1"/>
</dbReference>
<dbReference type="InterPro" id="IPR013767">
    <property type="entry name" value="PAS_fold"/>
</dbReference>
<gene>
    <name evidence="9" type="primary">hyfR</name>
    <name evidence="9" type="ORF">DPBNPPHM_02511</name>
</gene>
<dbReference type="NCBIfam" id="TIGR00229">
    <property type="entry name" value="sensory_box"/>
    <property type="match status" value="1"/>
</dbReference>
<dbReference type="PANTHER" id="PTHR32071">
    <property type="entry name" value="TRANSCRIPTIONAL REGULATORY PROTEIN"/>
    <property type="match status" value="1"/>
</dbReference>
<dbReference type="Pfam" id="PF25601">
    <property type="entry name" value="AAA_lid_14"/>
    <property type="match status" value="1"/>
</dbReference>
<dbReference type="SMART" id="SM00382">
    <property type="entry name" value="AAA"/>
    <property type="match status" value="1"/>
</dbReference>
<dbReference type="OrthoDB" id="9804019at2"/>
<dbReference type="EMBL" id="CACSII010000020">
    <property type="protein sequence ID" value="CAA0119814.1"/>
    <property type="molecule type" value="Genomic_DNA"/>
</dbReference>
<evidence type="ECO:0000259" key="8">
    <source>
        <dbReference type="PROSITE" id="PS50112"/>
    </source>
</evidence>
<feature type="domain" description="Sigma-54 factor interaction" evidence="7">
    <location>
        <begin position="277"/>
        <end position="506"/>
    </location>
</feature>
<evidence type="ECO:0000256" key="4">
    <source>
        <dbReference type="ARBA" id="ARBA00023125"/>
    </source>
</evidence>
<dbReference type="PROSITE" id="PS50045">
    <property type="entry name" value="SIGMA54_INTERACT_4"/>
    <property type="match status" value="1"/>
</dbReference>
<evidence type="ECO:0000256" key="3">
    <source>
        <dbReference type="ARBA" id="ARBA00023015"/>
    </source>
</evidence>
<dbReference type="InterPro" id="IPR027417">
    <property type="entry name" value="P-loop_NTPase"/>
</dbReference>
<dbReference type="GO" id="GO:0003677">
    <property type="term" value="F:DNA binding"/>
    <property type="evidence" value="ECO:0007669"/>
    <property type="project" value="UniProtKB-KW"/>
</dbReference>
<reference evidence="9 10" key="1">
    <citation type="submission" date="2019-11" db="EMBL/GenBank/DDBJ databases">
        <authorList>
            <person name="Holert J."/>
        </authorList>
    </citation>
    <scope>NUCLEOTIDE SEQUENCE [LARGE SCALE GENOMIC DNA]</scope>
    <source>
        <strain evidence="9">BC5_2</strain>
    </source>
</reference>
<evidence type="ECO:0000256" key="1">
    <source>
        <dbReference type="ARBA" id="ARBA00022741"/>
    </source>
</evidence>
<dbReference type="Pfam" id="PF00989">
    <property type="entry name" value="PAS"/>
    <property type="match status" value="1"/>
</dbReference>
<dbReference type="Gene3D" id="1.10.8.60">
    <property type="match status" value="1"/>
</dbReference>
<dbReference type="SUPFAM" id="SSF52540">
    <property type="entry name" value="P-loop containing nucleoside triphosphate hydrolases"/>
    <property type="match status" value="1"/>
</dbReference>
<name>A0A5S9QPH3_9GAMM</name>
<dbReference type="Gene3D" id="3.40.50.300">
    <property type="entry name" value="P-loop containing nucleotide triphosphate hydrolases"/>
    <property type="match status" value="1"/>
</dbReference>
<dbReference type="GO" id="GO:0006355">
    <property type="term" value="P:regulation of DNA-templated transcription"/>
    <property type="evidence" value="ECO:0007669"/>
    <property type="project" value="InterPro"/>
</dbReference>
<accession>A0A5S9QPH3</accession>
<evidence type="ECO:0000256" key="5">
    <source>
        <dbReference type="ARBA" id="ARBA00023163"/>
    </source>
</evidence>
<dbReference type="Pfam" id="PF00158">
    <property type="entry name" value="Sigma54_activat"/>
    <property type="match status" value="1"/>
</dbReference>
<dbReference type="GO" id="GO:0005524">
    <property type="term" value="F:ATP binding"/>
    <property type="evidence" value="ECO:0007669"/>
    <property type="project" value="UniProtKB-KW"/>
</dbReference>
<dbReference type="InterPro" id="IPR003593">
    <property type="entry name" value="AAA+_ATPase"/>
</dbReference>
<feature type="domain" description="PAS" evidence="8">
    <location>
        <begin position="115"/>
        <end position="162"/>
    </location>
</feature>
<dbReference type="InterPro" id="IPR000014">
    <property type="entry name" value="PAS"/>
</dbReference>
<dbReference type="SUPFAM" id="SSF55785">
    <property type="entry name" value="PYP-like sensor domain (PAS domain)"/>
    <property type="match status" value="1"/>
</dbReference>
<dbReference type="InterPro" id="IPR058031">
    <property type="entry name" value="AAA_lid_NorR"/>
</dbReference>
<evidence type="ECO:0000259" key="7">
    <source>
        <dbReference type="PROSITE" id="PS50045"/>
    </source>
</evidence>
<dbReference type="PROSITE" id="PS50112">
    <property type="entry name" value="PAS"/>
    <property type="match status" value="1"/>
</dbReference>
<protein>
    <submittedName>
        <fullName evidence="9">DNA-binding transcriptional activator HyfR</fullName>
    </submittedName>
</protein>